<dbReference type="Proteomes" id="UP000308600">
    <property type="component" value="Unassembled WGS sequence"/>
</dbReference>
<gene>
    <name evidence="1" type="ORF">BDN72DRAFT_878061</name>
</gene>
<sequence>MFIHARLASQLASRLTFSSLTRSSALSTNLVHHRVAANSILGTTPKWNATRSFLTSAHVETPAKTKTKAEGSKGTTAKKTKAEATTKPKKRTLKKRAVVKKKPAKKPVKKPLVVKPNMLPPKKAISPYFRFYQSYLSGLPKPTSVEEVRVLASQCAQAWRALSESEKQPYVDAFAVDRIEHDKKRMEWFNNVDPAVLRAINKRKVAKGNRKIIKPRNPDAPKRPMTSFFLFANDHRHSIDPSLKTTDKAKKLGEAWKSLPAEEKERYAKTAAEGRAEFRANHPKPSDA</sequence>
<proteinExistence type="predicted"/>
<organism evidence="1 2">
    <name type="scientific">Pluteus cervinus</name>
    <dbReference type="NCBI Taxonomy" id="181527"/>
    <lineage>
        <taxon>Eukaryota</taxon>
        <taxon>Fungi</taxon>
        <taxon>Dikarya</taxon>
        <taxon>Basidiomycota</taxon>
        <taxon>Agaricomycotina</taxon>
        <taxon>Agaricomycetes</taxon>
        <taxon>Agaricomycetidae</taxon>
        <taxon>Agaricales</taxon>
        <taxon>Pluteineae</taxon>
        <taxon>Pluteaceae</taxon>
        <taxon>Pluteus</taxon>
    </lineage>
</organism>
<protein>
    <submittedName>
        <fullName evidence="1">Uncharacterized protein</fullName>
    </submittedName>
</protein>
<evidence type="ECO:0000313" key="2">
    <source>
        <dbReference type="Proteomes" id="UP000308600"/>
    </source>
</evidence>
<evidence type="ECO:0000313" key="1">
    <source>
        <dbReference type="EMBL" id="TFK69985.1"/>
    </source>
</evidence>
<reference evidence="1 2" key="1">
    <citation type="journal article" date="2019" name="Nat. Ecol. Evol.">
        <title>Megaphylogeny resolves global patterns of mushroom evolution.</title>
        <authorList>
            <person name="Varga T."/>
            <person name="Krizsan K."/>
            <person name="Foldi C."/>
            <person name="Dima B."/>
            <person name="Sanchez-Garcia M."/>
            <person name="Sanchez-Ramirez S."/>
            <person name="Szollosi G.J."/>
            <person name="Szarkandi J.G."/>
            <person name="Papp V."/>
            <person name="Albert L."/>
            <person name="Andreopoulos W."/>
            <person name="Angelini C."/>
            <person name="Antonin V."/>
            <person name="Barry K.W."/>
            <person name="Bougher N.L."/>
            <person name="Buchanan P."/>
            <person name="Buyck B."/>
            <person name="Bense V."/>
            <person name="Catcheside P."/>
            <person name="Chovatia M."/>
            <person name="Cooper J."/>
            <person name="Damon W."/>
            <person name="Desjardin D."/>
            <person name="Finy P."/>
            <person name="Geml J."/>
            <person name="Haridas S."/>
            <person name="Hughes K."/>
            <person name="Justo A."/>
            <person name="Karasinski D."/>
            <person name="Kautmanova I."/>
            <person name="Kiss B."/>
            <person name="Kocsube S."/>
            <person name="Kotiranta H."/>
            <person name="LaButti K.M."/>
            <person name="Lechner B.E."/>
            <person name="Liimatainen K."/>
            <person name="Lipzen A."/>
            <person name="Lukacs Z."/>
            <person name="Mihaltcheva S."/>
            <person name="Morgado L.N."/>
            <person name="Niskanen T."/>
            <person name="Noordeloos M.E."/>
            <person name="Ohm R.A."/>
            <person name="Ortiz-Santana B."/>
            <person name="Ovrebo C."/>
            <person name="Racz N."/>
            <person name="Riley R."/>
            <person name="Savchenko A."/>
            <person name="Shiryaev A."/>
            <person name="Soop K."/>
            <person name="Spirin V."/>
            <person name="Szebenyi C."/>
            <person name="Tomsovsky M."/>
            <person name="Tulloss R.E."/>
            <person name="Uehling J."/>
            <person name="Grigoriev I.V."/>
            <person name="Vagvolgyi C."/>
            <person name="Papp T."/>
            <person name="Martin F.M."/>
            <person name="Miettinen O."/>
            <person name="Hibbett D.S."/>
            <person name="Nagy L.G."/>
        </authorList>
    </citation>
    <scope>NUCLEOTIDE SEQUENCE [LARGE SCALE GENOMIC DNA]</scope>
    <source>
        <strain evidence="1 2">NL-1719</strain>
    </source>
</reference>
<keyword evidence="2" id="KW-1185">Reference proteome</keyword>
<accession>A0ACD3AVY2</accession>
<dbReference type="EMBL" id="ML208320">
    <property type="protein sequence ID" value="TFK69985.1"/>
    <property type="molecule type" value="Genomic_DNA"/>
</dbReference>
<name>A0ACD3AVY2_9AGAR</name>